<name>A0A6B1DPE8_9CHLR</name>
<gene>
    <name evidence="4" type="ORF">F4Y08_03690</name>
</gene>
<dbReference type="EMBL" id="VXPY01000020">
    <property type="protein sequence ID" value="MYD89430.1"/>
    <property type="molecule type" value="Genomic_DNA"/>
</dbReference>
<feature type="domain" description="STAS" evidence="3">
    <location>
        <begin position="1"/>
        <end position="110"/>
    </location>
</feature>
<dbReference type="GO" id="GO:0043856">
    <property type="term" value="F:anti-sigma factor antagonist activity"/>
    <property type="evidence" value="ECO:0007669"/>
    <property type="project" value="InterPro"/>
</dbReference>
<dbReference type="InterPro" id="IPR003658">
    <property type="entry name" value="Anti-sigma_ant"/>
</dbReference>
<dbReference type="PROSITE" id="PS50801">
    <property type="entry name" value="STAS"/>
    <property type="match status" value="1"/>
</dbReference>
<dbReference type="InterPro" id="IPR036513">
    <property type="entry name" value="STAS_dom_sf"/>
</dbReference>
<dbReference type="Pfam" id="PF01740">
    <property type="entry name" value="STAS"/>
    <property type="match status" value="1"/>
</dbReference>
<proteinExistence type="inferred from homology"/>
<evidence type="ECO:0000256" key="1">
    <source>
        <dbReference type="ARBA" id="ARBA00009013"/>
    </source>
</evidence>
<dbReference type="CDD" id="cd07043">
    <property type="entry name" value="STAS_anti-anti-sigma_factors"/>
    <property type="match status" value="1"/>
</dbReference>
<comment type="caution">
    <text evidence="4">The sequence shown here is derived from an EMBL/GenBank/DDBJ whole genome shotgun (WGS) entry which is preliminary data.</text>
</comment>
<sequence length="112" mass="11898">MNVNTETSGNSLVIALDGRVDSSNAAEFNTALENATADSDLGVVLDCENLQYISSAGLRVILTTAKSLQSSQRKFVICTLSNPIQDIFVISGFDQIINIQGSRAEALATMEA</sequence>
<dbReference type="Gene3D" id="3.30.750.24">
    <property type="entry name" value="STAS domain"/>
    <property type="match status" value="1"/>
</dbReference>
<dbReference type="PANTHER" id="PTHR33495">
    <property type="entry name" value="ANTI-SIGMA FACTOR ANTAGONIST TM_1081-RELATED-RELATED"/>
    <property type="match status" value="1"/>
</dbReference>
<evidence type="ECO:0000259" key="3">
    <source>
        <dbReference type="PROSITE" id="PS50801"/>
    </source>
</evidence>
<dbReference type="AlphaFoldDB" id="A0A6B1DPE8"/>
<organism evidence="4">
    <name type="scientific">Caldilineaceae bacterium SB0662_bin_9</name>
    <dbReference type="NCBI Taxonomy" id="2605258"/>
    <lineage>
        <taxon>Bacteria</taxon>
        <taxon>Bacillati</taxon>
        <taxon>Chloroflexota</taxon>
        <taxon>Caldilineae</taxon>
        <taxon>Caldilineales</taxon>
        <taxon>Caldilineaceae</taxon>
    </lineage>
</organism>
<protein>
    <recommendedName>
        <fullName evidence="2">Anti-sigma factor antagonist</fullName>
    </recommendedName>
</protein>
<dbReference type="NCBIfam" id="TIGR00377">
    <property type="entry name" value="ant_ant_sig"/>
    <property type="match status" value="1"/>
</dbReference>
<accession>A0A6B1DPE8</accession>
<reference evidence="4" key="1">
    <citation type="submission" date="2019-09" db="EMBL/GenBank/DDBJ databases">
        <title>Characterisation of the sponge microbiome using genome-centric metagenomics.</title>
        <authorList>
            <person name="Engelberts J.P."/>
            <person name="Robbins S.J."/>
            <person name="De Goeij J.M."/>
            <person name="Aranda M."/>
            <person name="Bell S.C."/>
            <person name="Webster N.S."/>
        </authorList>
    </citation>
    <scope>NUCLEOTIDE SEQUENCE</scope>
    <source>
        <strain evidence="4">SB0662_bin_9</strain>
    </source>
</reference>
<evidence type="ECO:0000313" key="4">
    <source>
        <dbReference type="EMBL" id="MYD89430.1"/>
    </source>
</evidence>
<dbReference type="SUPFAM" id="SSF52091">
    <property type="entry name" value="SpoIIaa-like"/>
    <property type="match status" value="1"/>
</dbReference>
<dbReference type="PANTHER" id="PTHR33495:SF14">
    <property type="entry name" value="ANTI-SIGMA FACTOR ANTAGONIST"/>
    <property type="match status" value="1"/>
</dbReference>
<dbReference type="InterPro" id="IPR002645">
    <property type="entry name" value="STAS_dom"/>
</dbReference>
<evidence type="ECO:0000256" key="2">
    <source>
        <dbReference type="RuleBase" id="RU003749"/>
    </source>
</evidence>
<comment type="similarity">
    <text evidence="1 2">Belongs to the anti-sigma-factor antagonist family.</text>
</comment>